<dbReference type="AlphaFoldDB" id="A0ABD7HIM7"/>
<evidence type="ECO:0008006" key="3">
    <source>
        <dbReference type="Google" id="ProtNLM"/>
    </source>
</evidence>
<dbReference type="Proteomes" id="UP000284557">
    <property type="component" value="Unassembled WGS sequence"/>
</dbReference>
<name>A0ABD7HIM7_9MYCO</name>
<proteinExistence type="predicted"/>
<reference evidence="1 2" key="1">
    <citation type="submission" date="2018-08" db="EMBL/GenBank/DDBJ databases">
        <title>Linezolid Resistance in Mycobacterium abscessus: MIC Distribution and Comprehensive Investigation of Resistance Mechanisms.</title>
        <authorList>
            <person name="Ye M."/>
            <person name="Xu L."/>
            <person name="Zou Y."/>
            <person name="Li B."/>
            <person name="Guo Q."/>
            <person name="Zhang Y."/>
            <person name="Zhan M."/>
            <person name="Xu B."/>
            <person name="Yu F."/>
            <person name="Zhang Z."/>
            <person name="Chu H."/>
        </authorList>
    </citation>
    <scope>NUCLEOTIDE SEQUENCE [LARGE SCALE GENOMIC DNA]</scope>
    <source>
        <strain evidence="1 2">G143</strain>
    </source>
</reference>
<dbReference type="InterPro" id="IPR036866">
    <property type="entry name" value="RibonucZ/Hydroxyglut_hydro"/>
</dbReference>
<sequence>MALEAAQRILPKAVVVPVHEDSWEHFTHDADGIKALFTAAGLDSRIVVLKPGDTGEIPESHGMLP</sequence>
<accession>A0ABD7HIM7</accession>
<dbReference type="EMBL" id="QXBN01000021">
    <property type="protein sequence ID" value="RIT32895.1"/>
    <property type="molecule type" value="Genomic_DNA"/>
</dbReference>
<organism evidence="1 2">
    <name type="scientific">Mycobacteroides abscessus</name>
    <dbReference type="NCBI Taxonomy" id="36809"/>
    <lineage>
        <taxon>Bacteria</taxon>
        <taxon>Bacillati</taxon>
        <taxon>Actinomycetota</taxon>
        <taxon>Actinomycetes</taxon>
        <taxon>Mycobacteriales</taxon>
        <taxon>Mycobacteriaceae</taxon>
        <taxon>Mycobacteroides</taxon>
    </lineage>
</organism>
<protein>
    <recommendedName>
        <fullName evidence="3">Zn-dependent hydrolase</fullName>
    </recommendedName>
</protein>
<comment type="caution">
    <text evidence="1">The sequence shown here is derived from an EMBL/GenBank/DDBJ whole genome shotgun (WGS) entry which is preliminary data.</text>
</comment>
<dbReference type="Gene3D" id="3.60.15.10">
    <property type="entry name" value="Ribonuclease Z/Hydroxyacylglutathione hydrolase-like"/>
    <property type="match status" value="1"/>
</dbReference>
<evidence type="ECO:0000313" key="2">
    <source>
        <dbReference type="Proteomes" id="UP000284557"/>
    </source>
</evidence>
<gene>
    <name evidence="1" type="ORF">D2E76_22280</name>
</gene>
<evidence type="ECO:0000313" key="1">
    <source>
        <dbReference type="EMBL" id="RIT32895.1"/>
    </source>
</evidence>